<protein>
    <submittedName>
        <fullName evidence="1">Uncharacterized protein</fullName>
    </submittedName>
</protein>
<keyword evidence="2" id="KW-1185">Reference proteome</keyword>
<gene>
    <name evidence="1" type="ORF">AAEO50_18585</name>
</gene>
<dbReference type="EMBL" id="JBBYAF010000048">
    <property type="protein sequence ID" value="MEL3974299.1"/>
    <property type="molecule type" value="Genomic_DNA"/>
</dbReference>
<evidence type="ECO:0000313" key="2">
    <source>
        <dbReference type="Proteomes" id="UP001389717"/>
    </source>
</evidence>
<proteinExistence type="predicted"/>
<reference evidence="1 2" key="1">
    <citation type="submission" date="2024-04" db="EMBL/GenBank/DDBJ databases">
        <title>Bacillus oryzaecorticis sp. nov., a moderately halophilic bacterium isolated from rice husks.</title>
        <authorList>
            <person name="Zhu H.-S."/>
        </authorList>
    </citation>
    <scope>NUCLEOTIDE SEQUENCE [LARGE SCALE GENOMIC DNA]</scope>
    <source>
        <strain evidence="1 2">ZC255</strain>
    </source>
</reference>
<name>A0ABU9KGJ4_9BACI</name>
<evidence type="ECO:0000313" key="1">
    <source>
        <dbReference type="EMBL" id="MEL3974299.1"/>
    </source>
</evidence>
<accession>A0ABU9KGJ4</accession>
<organism evidence="1 2">
    <name type="scientific">Rossellomorea oryzaecorticis</name>
    <dbReference type="NCBI Taxonomy" id="1396505"/>
    <lineage>
        <taxon>Bacteria</taxon>
        <taxon>Bacillati</taxon>
        <taxon>Bacillota</taxon>
        <taxon>Bacilli</taxon>
        <taxon>Bacillales</taxon>
        <taxon>Bacillaceae</taxon>
        <taxon>Rossellomorea</taxon>
    </lineage>
</organism>
<comment type="caution">
    <text evidence="1">The sequence shown here is derived from an EMBL/GenBank/DDBJ whole genome shotgun (WGS) entry which is preliminary data.</text>
</comment>
<dbReference type="Proteomes" id="UP001389717">
    <property type="component" value="Unassembled WGS sequence"/>
</dbReference>
<sequence>MTREIFQNVVDEMLGHLDCKLNVLVEDAFPGTRLVGGKYSMNTNSITIFTEDVTEQCLRMFSGEEVLLDYFKVVFAHELGHAHDKELEELAERLDWADEQERNQLMLRIEENAWRFARSILPDVAPSFLEEIESQSLAPYYQAVEKDLLPA</sequence>
<dbReference type="RefSeq" id="WP_341985820.1">
    <property type="nucleotide sequence ID" value="NZ_JBBYAF010000048.1"/>
</dbReference>